<dbReference type="InterPro" id="IPR050134">
    <property type="entry name" value="NAD-dep_sirtuin_deacylases"/>
</dbReference>
<dbReference type="Pfam" id="PF02146">
    <property type="entry name" value="SIR2"/>
    <property type="match status" value="1"/>
</dbReference>
<dbReference type="AlphaFoldDB" id="A0A419T4T0"/>
<proteinExistence type="predicted"/>
<keyword evidence="2" id="KW-0808">Transferase</keyword>
<feature type="binding site" evidence="4">
    <location>
        <position position="130"/>
    </location>
    <ligand>
        <name>Zn(2+)</name>
        <dbReference type="ChEBI" id="CHEBI:29105"/>
    </ligand>
</feature>
<evidence type="ECO:0000256" key="3">
    <source>
        <dbReference type="ARBA" id="ARBA00023027"/>
    </source>
</evidence>
<dbReference type="InterPro" id="IPR003000">
    <property type="entry name" value="Sirtuin"/>
</dbReference>
<evidence type="ECO:0000256" key="2">
    <source>
        <dbReference type="ARBA" id="ARBA00022679"/>
    </source>
</evidence>
<feature type="binding site" evidence="4">
    <location>
        <position position="155"/>
    </location>
    <ligand>
        <name>Zn(2+)</name>
        <dbReference type="ChEBI" id="CHEBI:29105"/>
    </ligand>
</feature>
<evidence type="ECO:0000256" key="1">
    <source>
        <dbReference type="ARBA" id="ARBA00012928"/>
    </source>
</evidence>
<dbReference type="GO" id="GO:0046872">
    <property type="term" value="F:metal ion binding"/>
    <property type="evidence" value="ECO:0007669"/>
    <property type="project" value="UniProtKB-KW"/>
</dbReference>
<keyword evidence="4" id="KW-0479">Metal-binding</keyword>
<dbReference type="SUPFAM" id="SSF52467">
    <property type="entry name" value="DHS-like NAD/FAD-binding domain"/>
    <property type="match status" value="1"/>
</dbReference>
<organism evidence="6 7">
    <name type="scientific">Thermohalobacter berrensis</name>
    <dbReference type="NCBI Taxonomy" id="99594"/>
    <lineage>
        <taxon>Bacteria</taxon>
        <taxon>Bacillati</taxon>
        <taxon>Bacillota</taxon>
        <taxon>Tissierellia</taxon>
        <taxon>Tissierellales</taxon>
        <taxon>Thermohalobacteraceae</taxon>
        <taxon>Thermohalobacter</taxon>
    </lineage>
</organism>
<evidence type="ECO:0000256" key="4">
    <source>
        <dbReference type="PROSITE-ProRule" id="PRU00236"/>
    </source>
</evidence>
<comment type="caution">
    <text evidence="6">The sequence shown here is derived from an EMBL/GenBank/DDBJ whole genome shotgun (WGS) entry which is preliminary data.</text>
</comment>
<dbReference type="PANTHER" id="PTHR11085">
    <property type="entry name" value="NAD-DEPENDENT PROTEIN DEACYLASE SIRTUIN-5, MITOCHONDRIAL-RELATED"/>
    <property type="match status" value="1"/>
</dbReference>
<sequence>MYQIKKASELIKKSNRTVLLTGAGISTESGIPDFRTPGKGLWEKVDPMEVLSKNTLYNNPEKFYKEGFKILMGIIEAEPNKGHLAIAEMEKLGFLDCIITQNIDNLHQKAGSKNLLEVHGHIRTGSCIECGEKVSFNIIKNKINKNQIPPKCNKCNGNIRPDVVLFGDGLPEDFNTAWDKVRESDLLVVVGSSLTVAPVSYLPGLASRLIIINLGDTPYDDMADVVIREKTGIVLPKILKYLKSGG</sequence>
<dbReference type="Proteomes" id="UP000284177">
    <property type="component" value="Unassembled WGS sequence"/>
</dbReference>
<dbReference type="GO" id="GO:0017136">
    <property type="term" value="F:histone deacetylase activity, NAD-dependent"/>
    <property type="evidence" value="ECO:0007669"/>
    <property type="project" value="TreeGrafter"/>
</dbReference>
<dbReference type="Gene3D" id="3.40.50.1220">
    <property type="entry name" value="TPP-binding domain"/>
    <property type="match status" value="1"/>
</dbReference>
<gene>
    <name evidence="6" type="ORF">BET03_10975</name>
</gene>
<reference evidence="6 7" key="1">
    <citation type="submission" date="2016-08" db="EMBL/GenBank/DDBJ databases">
        <title>Novel Firmicutes and Novel Genomes.</title>
        <authorList>
            <person name="Poppleton D.I."/>
            <person name="Gribaldo S."/>
        </authorList>
    </citation>
    <scope>NUCLEOTIDE SEQUENCE [LARGE SCALE GENOMIC DNA]</scope>
    <source>
        <strain evidence="6 7">CTT3</strain>
    </source>
</reference>
<dbReference type="Gene3D" id="3.30.1600.10">
    <property type="entry name" value="SIR2/SIRT2 'Small Domain"/>
    <property type="match status" value="1"/>
</dbReference>
<protein>
    <recommendedName>
        <fullName evidence="1">protein acetyllysine N-acetyltransferase</fullName>
        <ecNumber evidence="1">2.3.1.286</ecNumber>
    </recommendedName>
</protein>
<dbReference type="InterPro" id="IPR029035">
    <property type="entry name" value="DHS-like_NAD/FAD-binding_dom"/>
</dbReference>
<keyword evidence="3" id="KW-0520">NAD</keyword>
<keyword evidence="4" id="KW-0862">Zinc</keyword>
<dbReference type="EC" id="2.3.1.286" evidence="1"/>
<dbReference type="OrthoDB" id="9800582at2"/>
<dbReference type="InterPro" id="IPR026590">
    <property type="entry name" value="Ssirtuin_cat_dom"/>
</dbReference>
<accession>A0A419T4T0</accession>
<evidence type="ECO:0000259" key="5">
    <source>
        <dbReference type="PROSITE" id="PS50305"/>
    </source>
</evidence>
<dbReference type="EMBL" id="MCIB01000011">
    <property type="protein sequence ID" value="RKD32491.1"/>
    <property type="molecule type" value="Genomic_DNA"/>
</dbReference>
<keyword evidence="7" id="KW-1185">Reference proteome</keyword>
<feature type="active site" description="Proton acceptor" evidence="4">
    <location>
        <position position="119"/>
    </location>
</feature>
<dbReference type="GO" id="GO:0070403">
    <property type="term" value="F:NAD+ binding"/>
    <property type="evidence" value="ECO:0007669"/>
    <property type="project" value="InterPro"/>
</dbReference>
<dbReference type="PANTHER" id="PTHR11085:SF10">
    <property type="entry name" value="NAD-DEPENDENT PROTEIN DEACYLASE SIRTUIN-5, MITOCHONDRIAL-RELATED"/>
    <property type="match status" value="1"/>
</dbReference>
<evidence type="ECO:0000313" key="6">
    <source>
        <dbReference type="EMBL" id="RKD32491.1"/>
    </source>
</evidence>
<dbReference type="NCBIfam" id="NF001753">
    <property type="entry name" value="PRK00481.1-3"/>
    <property type="match status" value="1"/>
</dbReference>
<dbReference type="InterPro" id="IPR026591">
    <property type="entry name" value="Sirtuin_cat_small_dom_sf"/>
</dbReference>
<evidence type="ECO:0000313" key="7">
    <source>
        <dbReference type="Proteomes" id="UP000284177"/>
    </source>
</evidence>
<feature type="binding site" evidence="4">
    <location>
        <position position="127"/>
    </location>
    <ligand>
        <name>Zn(2+)</name>
        <dbReference type="ChEBI" id="CHEBI:29105"/>
    </ligand>
</feature>
<feature type="binding site" evidence="4">
    <location>
        <position position="152"/>
    </location>
    <ligand>
        <name>Zn(2+)</name>
        <dbReference type="ChEBI" id="CHEBI:29105"/>
    </ligand>
</feature>
<feature type="domain" description="Deacetylase sirtuin-type" evidence="5">
    <location>
        <begin position="1"/>
        <end position="245"/>
    </location>
</feature>
<name>A0A419T4T0_9FIRM</name>
<dbReference type="PROSITE" id="PS50305">
    <property type="entry name" value="SIRTUIN"/>
    <property type="match status" value="1"/>
</dbReference>